<keyword evidence="2" id="KW-1185">Reference proteome</keyword>
<evidence type="ECO:0000313" key="1">
    <source>
        <dbReference type="EMBL" id="GHD63456.1"/>
    </source>
</evidence>
<protein>
    <submittedName>
        <fullName evidence="1">Uncharacterized protein</fullName>
    </submittedName>
</protein>
<reference evidence="1" key="2">
    <citation type="submission" date="2020-09" db="EMBL/GenBank/DDBJ databases">
        <authorList>
            <person name="Sun Q."/>
            <person name="Kim S."/>
        </authorList>
    </citation>
    <scope>NUCLEOTIDE SEQUENCE</scope>
    <source>
        <strain evidence="1">KCTC 42651</strain>
    </source>
</reference>
<organism evidence="1 2">
    <name type="scientific">Thalassobaculum fulvum</name>
    <dbReference type="NCBI Taxonomy" id="1633335"/>
    <lineage>
        <taxon>Bacteria</taxon>
        <taxon>Pseudomonadati</taxon>
        <taxon>Pseudomonadota</taxon>
        <taxon>Alphaproteobacteria</taxon>
        <taxon>Rhodospirillales</taxon>
        <taxon>Thalassobaculaceae</taxon>
        <taxon>Thalassobaculum</taxon>
    </lineage>
</organism>
<proteinExistence type="predicted"/>
<sequence>MRCMVRHPLVLTPTLLGRDGVLRAYTLVAADRPSLTLDAWLAETAPDAPGRDRLIDGTTGPLPARGLVGLIAPTGCLFAVFAYAVVEEAADGPVLDVRGPSLSAPMGGRMVPEGIDSAIDRVATELGCGQTRKRCW</sequence>
<gene>
    <name evidence="1" type="ORF">GCM10017083_53740</name>
</gene>
<dbReference type="EMBL" id="BMZS01000016">
    <property type="protein sequence ID" value="GHD63456.1"/>
    <property type="molecule type" value="Genomic_DNA"/>
</dbReference>
<name>A0A919CSR0_9PROT</name>
<evidence type="ECO:0000313" key="2">
    <source>
        <dbReference type="Proteomes" id="UP000630353"/>
    </source>
</evidence>
<dbReference type="Proteomes" id="UP000630353">
    <property type="component" value="Unassembled WGS sequence"/>
</dbReference>
<reference evidence="1" key="1">
    <citation type="journal article" date="2014" name="Int. J. Syst. Evol. Microbiol.">
        <title>Complete genome sequence of Corynebacterium casei LMG S-19264T (=DSM 44701T), isolated from a smear-ripened cheese.</title>
        <authorList>
            <consortium name="US DOE Joint Genome Institute (JGI-PGF)"/>
            <person name="Walter F."/>
            <person name="Albersmeier A."/>
            <person name="Kalinowski J."/>
            <person name="Ruckert C."/>
        </authorList>
    </citation>
    <scope>NUCLEOTIDE SEQUENCE</scope>
    <source>
        <strain evidence="1">KCTC 42651</strain>
    </source>
</reference>
<accession>A0A919CSR0</accession>
<dbReference type="AlphaFoldDB" id="A0A919CSR0"/>
<comment type="caution">
    <text evidence="1">The sequence shown here is derived from an EMBL/GenBank/DDBJ whole genome shotgun (WGS) entry which is preliminary data.</text>
</comment>